<keyword evidence="1" id="KW-1133">Transmembrane helix</keyword>
<dbReference type="EMBL" id="NIPK01000003">
    <property type="protein sequence ID" value="RIZ55537.1"/>
    <property type="molecule type" value="Genomic_DNA"/>
</dbReference>
<evidence type="ECO:0000313" key="4">
    <source>
        <dbReference type="Proteomes" id="UP000217473"/>
    </source>
</evidence>
<dbReference type="AlphaFoldDB" id="A0AAX0QUE4"/>
<feature type="transmembrane region" description="Helical" evidence="1">
    <location>
        <begin position="80"/>
        <end position="98"/>
    </location>
</feature>
<keyword evidence="5" id="KW-1185">Reference proteome</keyword>
<evidence type="ECO:0000313" key="5">
    <source>
        <dbReference type="Proteomes" id="UP000266198"/>
    </source>
</evidence>
<feature type="transmembrane region" description="Helical" evidence="1">
    <location>
        <begin position="307"/>
        <end position="326"/>
    </location>
</feature>
<feature type="transmembrane region" description="Helical" evidence="1">
    <location>
        <begin position="399"/>
        <end position="426"/>
    </location>
</feature>
<organism evidence="2 4">
    <name type="scientific">Staphylococcus delphini</name>
    <dbReference type="NCBI Taxonomy" id="53344"/>
    <lineage>
        <taxon>Bacteria</taxon>
        <taxon>Bacillati</taxon>
        <taxon>Bacillota</taxon>
        <taxon>Bacilli</taxon>
        <taxon>Bacillales</taxon>
        <taxon>Staphylococcaceae</taxon>
        <taxon>Staphylococcus</taxon>
        <taxon>Staphylococcus intermedius group</taxon>
    </lineage>
</organism>
<comment type="caution">
    <text evidence="2">The sequence shown here is derived from an EMBL/GenBank/DDBJ whole genome shotgun (WGS) entry which is preliminary data.</text>
</comment>
<dbReference type="EMBL" id="MWUR01000009">
    <property type="protein sequence ID" value="PCF50268.1"/>
    <property type="molecule type" value="Genomic_DNA"/>
</dbReference>
<feature type="transmembrane region" description="Helical" evidence="1">
    <location>
        <begin position="372"/>
        <end position="393"/>
    </location>
</feature>
<evidence type="ECO:0000256" key="1">
    <source>
        <dbReference type="SAM" id="Phobius"/>
    </source>
</evidence>
<feature type="transmembrane region" description="Helical" evidence="1">
    <location>
        <begin position="332"/>
        <end position="351"/>
    </location>
</feature>
<feature type="transmembrane region" description="Helical" evidence="1">
    <location>
        <begin position="158"/>
        <end position="178"/>
    </location>
</feature>
<feature type="transmembrane region" description="Helical" evidence="1">
    <location>
        <begin position="190"/>
        <end position="208"/>
    </location>
</feature>
<dbReference type="Proteomes" id="UP000217473">
    <property type="component" value="Unassembled WGS sequence"/>
</dbReference>
<dbReference type="RefSeq" id="WP_096597145.1">
    <property type="nucleotide sequence ID" value="NZ_LR134263.1"/>
</dbReference>
<evidence type="ECO:0000313" key="3">
    <source>
        <dbReference type="EMBL" id="RIZ55537.1"/>
    </source>
</evidence>
<keyword evidence="1" id="KW-0472">Membrane</keyword>
<dbReference type="Proteomes" id="UP000266198">
    <property type="component" value="Unassembled WGS sequence"/>
</dbReference>
<accession>A0AAX0QUE4</accession>
<gene>
    <name evidence="2" type="ORF">B5C07_07050</name>
    <name evidence="3" type="ORF">CDL68_02260</name>
</gene>
<feature type="transmembrane region" description="Helical" evidence="1">
    <location>
        <begin position="119"/>
        <end position="138"/>
    </location>
</feature>
<reference evidence="2 4" key="1">
    <citation type="journal article" date="2017" name="PLoS ONE">
        <title>Development of a real-time PCR for detection of Staphylococcus pseudintermedius using a novel automated comparison of whole-genome sequences.</title>
        <authorList>
            <person name="Verstappen K.M."/>
            <person name="Huijbregts L."/>
            <person name="Spaninks M."/>
            <person name="Wagenaar J.A."/>
            <person name="Fluit A.C."/>
            <person name="Duim B."/>
        </authorList>
    </citation>
    <scope>NUCLEOTIDE SEQUENCE [LARGE SCALE GENOMIC DNA]</scope>
    <source>
        <strain evidence="2 4">15S02591-1</strain>
    </source>
</reference>
<evidence type="ECO:0000313" key="2">
    <source>
        <dbReference type="EMBL" id="PCF50268.1"/>
    </source>
</evidence>
<keyword evidence="1" id="KW-0812">Transmembrane</keyword>
<sequence length="462" mass="54685">MKLILKLTILNIKYIFNMFFHMGQSFLGFDLHSNIKNKKFINRSNTITLVILIYLFWLVIIIMTQVFIHTIHLQQSKINIFILVYVLISISFGIGSYTNKEFNYFFLNGNFTFDRKKKLLFLNNHCFLISTLTLIYLLSTPIYIVQPILNGKDGLYFIINYTAIITTSLMLVVFINTFIDFKFNNYNNLIVYYFKQIMLLIMIFFMKLKLDVIKDSILYLKEWILGDSISNNIASIFENYDFYHIELGTMQYLYLIILISIIYFSTDICIKSFLKDNYDCKIRSFNLINSSNKHILIMKYLLRNNSLINSNLFVLASIILLTLSFFPYLEENIYIITIVTSIGIVNGVFNIKNRSFFNYMFFLKIAVKQTTHFIFLFVFCQFSIVSIFIYFSLNVSTFYFMIHFFLLGTFVLYLSSLMGVFIYRKLFNLYSENVPNKIIRYGIVFCGFIILTTTSAFYKMLF</sequence>
<reference evidence="3 5" key="2">
    <citation type="submission" date="2017-06" db="EMBL/GenBank/DDBJ databases">
        <title>Identification of a new gene, sdsY, involved in staphylococcal internalization in non-professional phagocytic cells (NPPCs).</title>
        <authorList>
            <person name="Maali Y."/>
            <person name="Martins-Simoes P."/>
            <person name="Trouillet-Assant S."/>
            <person name="Laurent F."/>
            <person name="Diot A."/>
            <person name="Verhoeven P."/>
            <person name="Bouvard D."/>
            <person name="Vandenesch F."/>
            <person name="Bes M."/>
        </authorList>
    </citation>
    <scope>NUCLEOTIDE SEQUENCE [LARGE SCALE GENOMIC DNA]</scope>
    <source>
        <strain evidence="3 5">Heidy</strain>
    </source>
</reference>
<feature type="transmembrane region" description="Helical" evidence="1">
    <location>
        <begin position="252"/>
        <end position="274"/>
    </location>
</feature>
<feature type="transmembrane region" description="Helical" evidence="1">
    <location>
        <begin position="438"/>
        <end position="458"/>
    </location>
</feature>
<name>A0AAX0QUE4_9STAP</name>
<proteinExistence type="predicted"/>
<feature type="transmembrane region" description="Helical" evidence="1">
    <location>
        <begin position="46"/>
        <end position="68"/>
    </location>
</feature>
<protein>
    <submittedName>
        <fullName evidence="2">Uncharacterized protein</fullName>
    </submittedName>
</protein>